<organism evidence="3 4">
    <name type="scientific">Saccharopolyspora thermophila</name>
    <dbReference type="NCBI Taxonomy" id="89367"/>
    <lineage>
        <taxon>Bacteria</taxon>
        <taxon>Bacillati</taxon>
        <taxon>Actinomycetota</taxon>
        <taxon>Actinomycetes</taxon>
        <taxon>Pseudonocardiales</taxon>
        <taxon>Pseudonocardiaceae</taxon>
        <taxon>Saccharopolyspora</taxon>
    </lineage>
</organism>
<dbReference type="SUPFAM" id="SSF52821">
    <property type="entry name" value="Rhodanese/Cell cycle control phosphatase"/>
    <property type="match status" value="1"/>
</dbReference>
<evidence type="ECO:0000313" key="5">
    <source>
        <dbReference type="Proteomes" id="UP001500220"/>
    </source>
</evidence>
<dbReference type="PANTHER" id="PTHR43031:SF1">
    <property type="entry name" value="PYRIDINE NUCLEOTIDE-DISULPHIDE OXIDOREDUCTASE"/>
    <property type="match status" value="1"/>
</dbReference>
<keyword evidence="5" id="KW-1185">Reference proteome</keyword>
<reference evidence="2 5" key="2">
    <citation type="journal article" date="2019" name="Int. J. Syst. Evol. Microbiol.">
        <title>The Global Catalogue of Microorganisms (GCM) 10K type strain sequencing project: providing services to taxonomists for standard genome sequencing and annotation.</title>
        <authorList>
            <consortium name="The Broad Institute Genomics Platform"/>
            <consortium name="The Broad Institute Genome Sequencing Center for Infectious Disease"/>
            <person name="Wu L."/>
            <person name="Ma J."/>
        </authorList>
    </citation>
    <scope>NUCLEOTIDE SEQUENCE [LARGE SCALE GENOMIC DNA]</scope>
    <source>
        <strain evidence="2 5">JCM 10664</strain>
    </source>
</reference>
<reference evidence="3" key="3">
    <citation type="submission" date="2020-09" db="EMBL/GenBank/DDBJ databases">
        <authorList>
            <person name="Sun Q."/>
            <person name="Zhou Y."/>
        </authorList>
    </citation>
    <scope>NUCLEOTIDE SEQUENCE</scope>
    <source>
        <strain evidence="3">CGMCC 4.7206</strain>
    </source>
</reference>
<feature type="domain" description="Rhodanese" evidence="1">
    <location>
        <begin position="42"/>
        <end position="139"/>
    </location>
</feature>
<dbReference type="Gene3D" id="3.40.250.10">
    <property type="entry name" value="Rhodanese-like domain"/>
    <property type="match status" value="1"/>
</dbReference>
<reference evidence="3 4" key="1">
    <citation type="journal article" date="2014" name="Int. J. Syst. Evol. Microbiol.">
        <title>Complete genome sequence of Corynebacterium casei LMG S-19264T (=DSM 44701T), isolated from a smear-ripened cheese.</title>
        <authorList>
            <consortium name="US DOE Joint Genome Institute (JGI-PGF)"/>
            <person name="Walter F."/>
            <person name="Albersmeier A."/>
            <person name="Kalinowski J."/>
            <person name="Ruckert C."/>
        </authorList>
    </citation>
    <scope>NUCLEOTIDE SEQUENCE [LARGE SCALE GENOMIC DNA]</scope>
    <source>
        <strain evidence="3 4">CGMCC 4.7206</strain>
    </source>
</reference>
<proteinExistence type="predicted"/>
<dbReference type="RefSeq" id="WP_188985449.1">
    <property type="nucleotide sequence ID" value="NZ_BAAAHC010000017.1"/>
</dbReference>
<dbReference type="AlphaFoldDB" id="A0A917JL70"/>
<gene>
    <name evidence="2" type="ORF">GCM10009545_40530</name>
    <name evidence="3" type="ORF">GCM10011581_07350</name>
</gene>
<comment type="caution">
    <text evidence="3">The sequence shown here is derived from an EMBL/GenBank/DDBJ whole genome shotgun (WGS) entry which is preliminary data.</text>
</comment>
<dbReference type="SMART" id="SM00450">
    <property type="entry name" value="RHOD"/>
    <property type="match status" value="1"/>
</dbReference>
<accession>A0A917JL70</accession>
<dbReference type="InterPro" id="IPR001763">
    <property type="entry name" value="Rhodanese-like_dom"/>
</dbReference>
<dbReference type="PROSITE" id="PS50206">
    <property type="entry name" value="RHODANESE_3"/>
    <property type="match status" value="1"/>
</dbReference>
<dbReference type="InterPro" id="IPR036873">
    <property type="entry name" value="Rhodanese-like_dom_sf"/>
</dbReference>
<dbReference type="Pfam" id="PF00581">
    <property type="entry name" value="Rhodanese"/>
    <property type="match status" value="1"/>
</dbReference>
<evidence type="ECO:0000313" key="2">
    <source>
        <dbReference type="EMBL" id="GAA0533857.1"/>
    </source>
</evidence>
<evidence type="ECO:0000259" key="1">
    <source>
        <dbReference type="PROSITE" id="PS50206"/>
    </source>
</evidence>
<dbReference type="PANTHER" id="PTHR43031">
    <property type="entry name" value="FAD-DEPENDENT OXIDOREDUCTASE"/>
    <property type="match status" value="1"/>
</dbReference>
<protein>
    <submittedName>
        <fullName evidence="2">Rhodanese-like domain-containing protein</fullName>
    </submittedName>
    <submittedName>
        <fullName evidence="3">Sulfurtransferase</fullName>
    </submittedName>
</protein>
<reference evidence="2" key="4">
    <citation type="submission" date="2023-12" db="EMBL/GenBank/DDBJ databases">
        <authorList>
            <person name="Sun Q."/>
            <person name="Inoue M."/>
        </authorList>
    </citation>
    <scope>NUCLEOTIDE SEQUENCE</scope>
    <source>
        <strain evidence="2">JCM 10664</strain>
    </source>
</reference>
<evidence type="ECO:0000313" key="3">
    <source>
        <dbReference type="EMBL" id="GGI72905.1"/>
    </source>
</evidence>
<dbReference type="InterPro" id="IPR050229">
    <property type="entry name" value="GlpE_sulfurtransferase"/>
</dbReference>
<sequence length="141" mass="15146">MTHIPFPRQEDVTIGPFSVEHLLAESRAKLSRVDPHEALALQQQGGLIIDIRPQANRLAEGEIPGALTVERIVLEWRLDPAGHHRLEGLHPDRPVVLVCNEGYASSLAAAQAKALGLTRATDLAGGFRAWKAAGLPVTTAA</sequence>
<name>A0A917JL70_9PSEU</name>
<dbReference type="EMBL" id="BAAAHC010000017">
    <property type="protein sequence ID" value="GAA0533857.1"/>
    <property type="molecule type" value="Genomic_DNA"/>
</dbReference>
<dbReference type="EMBL" id="BMMT01000002">
    <property type="protein sequence ID" value="GGI72905.1"/>
    <property type="molecule type" value="Genomic_DNA"/>
</dbReference>
<evidence type="ECO:0000313" key="4">
    <source>
        <dbReference type="Proteomes" id="UP000597989"/>
    </source>
</evidence>
<dbReference type="Proteomes" id="UP001500220">
    <property type="component" value="Unassembled WGS sequence"/>
</dbReference>
<dbReference type="Proteomes" id="UP000597989">
    <property type="component" value="Unassembled WGS sequence"/>
</dbReference>